<dbReference type="InterPro" id="IPR058865">
    <property type="entry name" value="GDPGP1_C"/>
</dbReference>
<protein>
    <recommendedName>
        <fullName evidence="6">GDP-D-glucose phosphorylase 1</fullName>
        <ecNumber evidence="5">2.7.7.78</ecNumber>
    </recommendedName>
</protein>
<dbReference type="GO" id="GO:0005085">
    <property type="term" value="F:guanyl-nucleotide exchange factor activity"/>
    <property type="evidence" value="ECO:0007669"/>
    <property type="project" value="UniProtKB-KW"/>
</dbReference>
<dbReference type="Pfam" id="PF26217">
    <property type="entry name" value="GDPGP1_N"/>
    <property type="match status" value="1"/>
</dbReference>
<dbReference type="EC" id="2.7.7.78" evidence="5"/>
<gene>
    <name evidence="15" type="ORF">BINO364_LOCUS5512</name>
</gene>
<evidence type="ECO:0000259" key="13">
    <source>
        <dbReference type="Pfam" id="PF26216"/>
    </source>
</evidence>
<comment type="catalytic activity">
    <reaction evidence="1">
        <text>GDP-alpha-D-glucose + phosphate = alpha-D-glucose 1-phosphate + GDP + H(+)</text>
        <dbReference type="Rhea" id="RHEA:30387"/>
        <dbReference type="ChEBI" id="CHEBI:15378"/>
        <dbReference type="ChEBI" id="CHEBI:43474"/>
        <dbReference type="ChEBI" id="CHEBI:58189"/>
        <dbReference type="ChEBI" id="CHEBI:58601"/>
        <dbReference type="ChEBI" id="CHEBI:62230"/>
        <dbReference type="EC" id="2.7.7.78"/>
    </reaction>
</comment>
<evidence type="ECO:0000256" key="7">
    <source>
        <dbReference type="ARBA" id="ARBA00022490"/>
    </source>
</evidence>
<comment type="similarity">
    <text evidence="4">Belongs to the GDPGP1 family.</text>
</comment>
<feature type="domain" description="GDPGP1-like C-terminal" evidence="13">
    <location>
        <begin position="191"/>
        <end position="308"/>
    </location>
</feature>
<keyword evidence="16" id="KW-1185">Reference proteome</keyword>
<dbReference type="Gene3D" id="3.30.428.10">
    <property type="entry name" value="HIT-like"/>
    <property type="match status" value="1"/>
</dbReference>
<dbReference type="SUPFAM" id="SSF54197">
    <property type="entry name" value="HIT-like"/>
    <property type="match status" value="1"/>
</dbReference>
<evidence type="ECO:0000313" key="15">
    <source>
        <dbReference type="EMBL" id="CAH0719126.1"/>
    </source>
</evidence>
<dbReference type="OrthoDB" id="417175at2759"/>
<dbReference type="AlphaFoldDB" id="A0A8J9Y8Z2"/>
<proteinExistence type="inferred from homology"/>
<evidence type="ECO:0000313" key="16">
    <source>
        <dbReference type="Proteomes" id="UP000838878"/>
    </source>
</evidence>
<keyword evidence="11" id="KW-0547">Nucleotide-binding</keyword>
<name>A0A8J9Y8Z2_9NEOP</name>
<dbReference type="EMBL" id="OV170233">
    <property type="protein sequence ID" value="CAH0719126.1"/>
    <property type="molecule type" value="Genomic_DNA"/>
</dbReference>
<keyword evidence="8" id="KW-0344">Guanine-nucleotide releasing factor</keyword>
<feature type="non-terminal residue" evidence="15">
    <location>
        <position position="320"/>
    </location>
</feature>
<evidence type="ECO:0000256" key="1">
    <source>
        <dbReference type="ARBA" id="ARBA00000063"/>
    </source>
</evidence>
<keyword evidence="9" id="KW-0808">Transferase</keyword>
<evidence type="ECO:0000256" key="5">
    <source>
        <dbReference type="ARBA" id="ARBA00012507"/>
    </source>
</evidence>
<evidence type="ECO:0000256" key="6">
    <source>
        <dbReference type="ARBA" id="ARBA00018857"/>
    </source>
</evidence>
<dbReference type="GO" id="GO:0016787">
    <property type="term" value="F:hydrolase activity"/>
    <property type="evidence" value="ECO:0007669"/>
    <property type="project" value="UniProtKB-KW"/>
</dbReference>
<keyword evidence="10" id="KW-0548">Nucleotidyltransferase</keyword>
<sequence>MLRFYEAKSNSEIDILISQFSQLMKSKWENIHSQANIFRYKIDFIRERLLDEKYLLQLNPSRSTNRRTPEHISEISQPFDENKFNFKKVSKDEIMFIFKESANEDSHVVLVNVSPITRYHSLLCPSIEKCLPQVITEDSLKLVIDLMLLAKDGNLRIGFNSLCALASVNHLHFHLFLEKNNLPIENLKCKHIKGPLYSFVDYPVPGFCFEITSSYKIDEIFKLIKFLLKKSIAHNVFITRGSSMEDGKGAIRLLVWPRKSSAGAKQLAAFNVAVCELSGWFPVYNCEDFENLKKEDIEKELRKWRIDDFDQLCEEVKLIY</sequence>
<dbReference type="InterPro" id="IPR026506">
    <property type="entry name" value="GDPGP"/>
</dbReference>
<evidence type="ECO:0000256" key="12">
    <source>
        <dbReference type="ARBA" id="ARBA00022801"/>
    </source>
</evidence>
<dbReference type="Proteomes" id="UP000838878">
    <property type="component" value="Chromosome 13"/>
</dbReference>
<evidence type="ECO:0000256" key="2">
    <source>
        <dbReference type="ARBA" id="ARBA00003049"/>
    </source>
</evidence>
<dbReference type="PANTHER" id="PTHR20884">
    <property type="entry name" value="GDP-D-GLUCOSE PHOSPHORYLASE 1"/>
    <property type="match status" value="1"/>
</dbReference>
<evidence type="ECO:0000256" key="8">
    <source>
        <dbReference type="ARBA" id="ARBA00022658"/>
    </source>
</evidence>
<evidence type="ECO:0000256" key="11">
    <source>
        <dbReference type="ARBA" id="ARBA00022741"/>
    </source>
</evidence>
<keyword evidence="12" id="KW-0378">Hydrolase</keyword>
<dbReference type="PANTHER" id="PTHR20884:SF8">
    <property type="entry name" value="GDP-D-GLUCOSE PHOSPHORYLASE 1"/>
    <property type="match status" value="1"/>
</dbReference>
<comment type="function">
    <text evidence="2">Specific and highly efficient GDP-D-glucose phosphorylase regulating the levels of GDP-D-glucose in cells.</text>
</comment>
<dbReference type="InterPro" id="IPR058866">
    <property type="entry name" value="GDPGP1_N"/>
</dbReference>
<keyword evidence="7" id="KW-0963">Cytoplasm</keyword>
<evidence type="ECO:0000256" key="9">
    <source>
        <dbReference type="ARBA" id="ARBA00022679"/>
    </source>
</evidence>
<feature type="domain" description="GDPGP1-like N-terminal" evidence="14">
    <location>
        <begin position="20"/>
        <end position="175"/>
    </location>
</feature>
<accession>A0A8J9Y8Z2</accession>
<dbReference type="Pfam" id="PF26216">
    <property type="entry name" value="GDPGP1_C"/>
    <property type="match status" value="1"/>
</dbReference>
<evidence type="ECO:0000256" key="3">
    <source>
        <dbReference type="ARBA" id="ARBA00004496"/>
    </source>
</evidence>
<organism evidence="15 16">
    <name type="scientific">Brenthis ino</name>
    <name type="common">lesser marbled fritillary</name>
    <dbReference type="NCBI Taxonomy" id="405034"/>
    <lineage>
        <taxon>Eukaryota</taxon>
        <taxon>Metazoa</taxon>
        <taxon>Ecdysozoa</taxon>
        <taxon>Arthropoda</taxon>
        <taxon>Hexapoda</taxon>
        <taxon>Insecta</taxon>
        <taxon>Pterygota</taxon>
        <taxon>Neoptera</taxon>
        <taxon>Endopterygota</taxon>
        <taxon>Lepidoptera</taxon>
        <taxon>Glossata</taxon>
        <taxon>Ditrysia</taxon>
        <taxon>Papilionoidea</taxon>
        <taxon>Nymphalidae</taxon>
        <taxon>Heliconiinae</taxon>
        <taxon>Argynnini</taxon>
        <taxon>Brenthis</taxon>
    </lineage>
</organism>
<evidence type="ECO:0000256" key="4">
    <source>
        <dbReference type="ARBA" id="ARBA00006451"/>
    </source>
</evidence>
<comment type="subcellular location">
    <subcellularLocation>
        <location evidence="3">Cytoplasm</location>
    </subcellularLocation>
</comment>
<dbReference type="InterPro" id="IPR036265">
    <property type="entry name" value="HIT-like_sf"/>
</dbReference>
<dbReference type="GO" id="GO:0000166">
    <property type="term" value="F:nucleotide binding"/>
    <property type="evidence" value="ECO:0007669"/>
    <property type="project" value="UniProtKB-KW"/>
</dbReference>
<evidence type="ECO:0000259" key="14">
    <source>
        <dbReference type="Pfam" id="PF26217"/>
    </source>
</evidence>
<reference evidence="15" key="1">
    <citation type="submission" date="2021-12" db="EMBL/GenBank/DDBJ databases">
        <authorList>
            <person name="Martin H S."/>
        </authorList>
    </citation>
    <scope>NUCLEOTIDE SEQUENCE</scope>
</reference>
<dbReference type="GO" id="GO:0006006">
    <property type="term" value="P:glucose metabolic process"/>
    <property type="evidence" value="ECO:0007669"/>
    <property type="project" value="TreeGrafter"/>
</dbReference>
<dbReference type="GO" id="GO:0080048">
    <property type="term" value="F:GDP-D-glucose phosphorylase activity"/>
    <property type="evidence" value="ECO:0007669"/>
    <property type="project" value="UniProtKB-EC"/>
</dbReference>
<evidence type="ECO:0000256" key="10">
    <source>
        <dbReference type="ARBA" id="ARBA00022695"/>
    </source>
</evidence>
<dbReference type="GO" id="GO:0005737">
    <property type="term" value="C:cytoplasm"/>
    <property type="evidence" value="ECO:0007669"/>
    <property type="project" value="UniProtKB-SubCell"/>
</dbReference>